<dbReference type="Proteomes" id="UP000219338">
    <property type="component" value="Unassembled WGS sequence"/>
</dbReference>
<gene>
    <name evidence="2" type="ORF">ARMOST_07566</name>
</gene>
<feature type="region of interest" description="Disordered" evidence="1">
    <location>
        <begin position="76"/>
        <end position="97"/>
    </location>
</feature>
<dbReference type="EMBL" id="FUEG01000005">
    <property type="protein sequence ID" value="SJL04205.1"/>
    <property type="molecule type" value="Genomic_DNA"/>
</dbReference>
<evidence type="ECO:0000256" key="1">
    <source>
        <dbReference type="SAM" id="MobiDB-lite"/>
    </source>
</evidence>
<feature type="compositionally biased region" description="Basic and acidic residues" evidence="1">
    <location>
        <begin position="80"/>
        <end position="95"/>
    </location>
</feature>
<proteinExistence type="predicted"/>
<organism evidence="2 3">
    <name type="scientific">Armillaria ostoyae</name>
    <name type="common">Armillaria root rot fungus</name>
    <dbReference type="NCBI Taxonomy" id="47428"/>
    <lineage>
        <taxon>Eukaryota</taxon>
        <taxon>Fungi</taxon>
        <taxon>Dikarya</taxon>
        <taxon>Basidiomycota</taxon>
        <taxon>Agaricomycotina</taxon>
        <taxon>Agaricomycetes</taxon>
        <taxon>Agaricomycetidae</taxon>
        <taxon>Agaricales</taxon>
        <taxon>Marasmiineae</taxon>
        <taxon>Physalacriaceae</taxon>
        <taxon>Armillaria</taxon>
    </lineage>
</organism>
<keyword evidence="3" id="KW-1185">Reference proteome</keyword>
<protein>
    <submittedName>
        <fullName evidence="2">Uncharacterized protein</fullName>
    </submittedName>
</protein>
<evidence type="ECO:0000313" key="3">
    <source>
        <dbReference type="Proteomes" id="UP000219338"/>
    </source>
</evidence>
<accession>A0A284R673</accession>
<sequence>MEDDELSAVCSHIILSCKIERDDYTELNISPPNKHPPVHLMVARAERVDAVADAHLPAYASPCLAPISANFAPRPWGRGRLGDARKPSPDRRDLFHQCQFPSEDQSQIFMPT</sequence>
<name>A0A284R673_ARMOS</name>
<evidence type="ECO:0000313" key="2">
    <source>
        <dbReference type="EMBL" id="SJL04205.1"/>
    </source>
</evidence>
<dbReference type="AlphaFoldDB" id="A0A284R673"/>
<reference evidence="3" key="1">
    <citation type="journal article" date="2017" name="Nat. Ecol. Evol.">
        <title>Genome expansion and lineage-specific genetic innovations in the forest pathogenic fungi Armillaria.</title>
        <authorList>
            <person name="Sipos G."/>
            <person name="Prasanna A.N."/>
            <person name="Walter M.C."/>
            <person name="O'Connor E."/>
            <person name="Balint B."/>
            <person name="Krizsan K."/>
            <person name="Kiss B."/>
            <person name="Hess J."/>
            <person name="Varga T."/>
            <person name="Slot J."/>
            <person name="Riley R."/>
            <person name="Boka B."/>
            <person name="Rigling D."/>
            <person name="Barry K."/>
            <person name="Lee J."/>
            <person name="Mihaltcheva S."/>
            <person name="LaButti K."/>
            <person name="Lipzen A."/>
            <person name="Waldron R."/>
            <person name="Moloney N.M."/>
            <person name="Sperisen C."/>
            <person name="Kredics L."/>
            <person name="Vagvoelgyi C."/>
            <person name="Patrignani A."/>
            <person name="Fitzpatrick D."/>
            <person name="Nagy I."/>
            <person name="Doyle S."/>
            <person name="Anderson J.B."/>
            <person name="Grigoriev I.V."/>
            <person name="Gueldener U."/>
            <person name="Muensterkoetter M."/>
            <person name="Nagy L.G."/>
        </authorList>
    </citation>
    <scope>NUCLEOTIDE SEQUENCE [LARGE SCALE GENOMIC DNA]</scope>
    <source>
        <strain evidence="3">C18/9</strain>
    </source>
</reference>